<keyword evidence="5" id="KW-1185">Reference proteome</keyword>
<sequence length="360" mass="38828">MDRSVERISRVPVEIRNAWAARHGEEAAERLAAAEDFADAIKEATIPPNTTETYAKGWKVWRRFCAEQGLPETEGSRGALVAFTAWMLDRGRTSPGPGGTLGYAPTSAHSHLTAAIVGLRERGHPVGKDIHSEARARLEAIATQLAKAKERRGRGKAPAADLDNLHRVAAACDDTLTGRRDLALILVGFHFASRASEVSALLLADITTHARGIKVAVVTGKTARSVRTVAIPYNNDEPEICAARAWERWRDAYACTEPRAAAFPRIDRWGHIGDAMSPDSVTAAVARVASRSGIPIRWTGHSLRSGLATEGRKNGKDPVNIAKQGGWAPGSKAMLGYMQLADEWDDNAAAGLRRPQKGNS</sequence>
<dbReference type="GeneID" id="96749637"/>
<evidence type="ECO:0000259" key="3">
    <source>
        <dbReference type="PROSITE" id="PS51898"/>
    </source>
</evidence>
<organism evidence="4 5">
    <name type="scientific">Streptomyces angustmyceticus</name>
    <dbReference type="NCBI Taxonomy" id="285578"/>
    <lineage>
        <taxon>Bacteria</taxon>
        <taxon>Bacillati</taxon>
        <taxon>Actinomycetota</taxon>
        <taxon>Actinomycetes</taxon>
        <taxon>Kitasatosporales</taxon>
        <taxon>Streptomycetaceae</taxon>
        <taxon>Streptomyces</taxon>
    </lineage>
</organism>
<evidence type="ECO:0000313" key="5">
    <source>
        <dbReference type="Proteomes" id="UP000325598"/>
    </source>
</evidence>
<dbReference type="InterPro" id="IPR002104">
    <property type="entry name" value="Integrase_catalytic"/>
</dbReference>
<dbReference type="Proteomes" id="UP000325598">
    <property type="component" value="Unassembled WGS sequence"/>
</dbReference>
<evidence type="ECO:0000256" key="2">
    <source>
        <dbReference type="ARBA" id="ARBA00023172"/>
    </source>
</evidence>
<evidence type="ECO:0000313" key="4">
    <source>
        <dbReference type="EMBL" id="GES27968.1"/>
    </source>
</evidence>
<dbReference type="EMBL" id="BLAG01000004">
    <property type="protein sequence ID" value="GES27968.1"/>
    <property type="molecule type" value="Genomic_DNA"/>
</dbReference>
<dbReference type="InterPro" id="IPR011010">
    <property type="entry name" value="DNA_brk_join_enz"/>
</dbReference>
<dbReference type="Gene3D" id="1.10.443.10">
    <property type="entry name" value="Intergrase catalytic core"/>
    <property type="match status" value="1"/>
</dbReference>
<feature type="domain" description="Tyr recombinase" evidence="3">
    <location>
        <begin position="155"/>
        <end position="350"/>
    </location>
</feature>
<protein>
    <submittedName>
        <fullName evidence="4">Integrase</fullName>
    </submittedName>
</protein>
<dbReference type="Gene3D" id="1.10.150.130">
    <property type="match status" value="1"/>
</dbReference>
<gene>
    <name evidence="4" type="ORF">San01_04550</name>
</gene>
<dbReference type="Pfam" id="PF00589">
    <property type="entry name" value="Phage_integrase"/>
    <property type="match status" value="1"/>
</dbReference>
<dbReference type="PROSITE" id="PS51898">
    <property type="entry name" value="TYR_RECOMBINASE"/>
    <property type="match status" value="1"/>
</dbReference>
<dbReference type="GO" id="GO:0006310">
    <property type="term" value="P:DNA recombination"/>
    <property type="evidence" value="ECO:0007669"/>
    <property type="project" value="UniProtKB-KW"/>
</dbReference>
<name>A0A5J4LBE9_9ACTN</name>
<keyword evidence="1" id="KW-0238">DNA-binding</keyword>
<dbReference type="SUPFAM" id="SSF56349">
    <property type="entry name" value="DNA breaking-rejoining enzymes"/>
    <property type="match status" value="1"/>
</dbReference>
<dbReference type="GO" id="GO:0015074">
    <property type="term" value="P:DNA integration"/>
    <property type="evidence" value="ECO:0007669"/>
    <property type="project" value="InterPro"/>
</dbReference>
<dbReference type="RefSeq" id="WP_223659576.1">
    <property type="nucleotide sequence ID" value="NZ_BLAG01000004.1"/>
</dbReference>
<dbReference type="InterPro" id="IPR010998">
    <property type="entry name" value="Integrase_recombinase_N"/>
</dbReference>
<comment type="caution">
    <text evidence="4">The sequence shown here is derived from an EMBL/GenBank/DDBJ whole genome shotgun (WGS) entry which is preliminary data.</text>
</comment>
<proteinExistence type="predicted"/>
<accession>A0A5J4LBE9</accession>
<evidence type="ECO:0000256" key="1">
    <source>
        <dbReference type="ARBA" id="ARBA00023125"/>
    </source>
</evidence>
<keyword evidence="2" id="KW-0233">DNA recombination</keyword>
<reference evidence="4 5" key="1">
    <citation type="submission" date="2019-10" db="EMBL/GenBank/DDBJ databases">
        <title>Whole genome shotgun sequence of Streptomyces angustmyceticus NBRC 3934.</title>
        <authorList>
            <person name="Hosoyama A."/>
            <person name="Ichikawa N."/>
            <person name="Kimura A."/>
            <person name="Kitahashi Y."/>
            <person name="Komaki H."/>
            <person name="Uohara A."/>
        </authorList>
    </citation>
    <scope>NUCLEOTIDE SEQUENCE [LARGE SCALE GENOMIC DNA]</scope>
    <source>
        <strain evidence="4 5">NBRC 3934</strain>
    </source>
</reference>
<dbReference type="AlphaFoldDB" id="A0A5J4LBE9"/>
<dbReference type="InterPro" id="IPR013762">
    <property type="entry name" value="Integrase-like_cat_sf"/>
</dbReference>
<dbReference type="GO" id="GO:0003677">
    <property type="term" value="F:DNA binding"/>
    <property type="evidence" value="ECO:0007669"/>
    <property type="project" value="UniProtKB-KW"/>
</dbReference>